<keyword evidence="3" id="KW-1185">Reference proteome</keyword>
<gene>
    <name evidence="2" type="ORF">QEH52_03675</name>
</gene>
<evidence type="ECO:0000313" key="3">
    <source>
        <dbReference type="Proteomes" id="UP001225316"/>
    </source>
</evidence>
<accession>A0ABU1AR15</accession>
<feature type="signal peptide" evidence="1">
    <location>
        <begin position="1"/>
        <end position="27"/>
    </location>
</feature>
<reference evidence="2 3" key="1">
    <citation type="submission" date="2023-04" db="EMBL/GenBank/DDBJ databases">
        <title>A novel bacteria isolated from coastal sediment.</title>
        <authorList>
            <person name="Liu X.-J."/>
            <person name="Du Z.-J."/>
        </authorList>
    </citation>
    <scope>NUCLEOTIDE SEQUENCE [LARGE SCALE GENOMIC DNA]</scope>
    <source>
        <strain evidence="2 3">SDUM461003</strain>
    </source>
</reference>
<protein>
    <recommendedName>
        <fullName evidence="4">Lipoprotein SmpA/OmlA domain-containing protein</fullName>
    </recommendedName>
</protein>
<comment type="caution">
    <text evidence="2">The sequence shown here is derived from an EMBL/GenBank/DDBJ whole genome shotgun (WGS) entry which is preliminary data.</text>
</comment>
<evidence type="ECO:0000313" key="2">
    <source>
        <dbReference type="EMBL" id="MDQ8206593.1"/>
    </source>
</evidence>
<name>A0ABU1AR15_9BACT</name>
<evidence type="ECO:0008006" key="4">
    <source>
        <dbReference type="Google" id="ProtNLM"/>
    </source>
</evidence>
<dbReference type="Proteomes" id="UP001225316">
    <property type="component" value="Unassembled WGS sequence"/>
</dbReference>
<organism evidence="2 3">
    <name type="scientific">Thalassobacterium maritimum</name>
    <dbReference type="NCBI Taxonomy" id="3041265"/>
    <lineage>
        <taxon>Bacteria</taxon>
        <taxon>Pseudomonadati</taxon>
        <taxon>Verrucomicrobiota</taxon>
        <taxon>Opitutia</taxon>
        <taxon>Puniceicoccales</taxon>
        <taxon>Coraliomargaritaceae</taxon>
        <taxon>Thalassobacterium</taxon>
    </lineage>
</organism>
<keyword evidence="1" id="KW-0732">Signal</keyword>
<evidence type="ECO:0000256" key="1">
    <source>
        <dbReference type="SAM" id="SignalP"/>
    </source>
</evidence>
<dbReference type="RefSeq" id="WP_308948693.1">
    <property type="nucleotide sequence ID" value="NZ_JARXHW010000005.1"/>
</dbReference>
<feature type="chain" id="PRO_5046078179" description="Lipoprotein SmpA/OmlA domain-containing protein" evidence="1">
    <location>
        <begin position="28"/>
        <end position="169"/>
    </location>
</feature>
<dbReference type="EMBL" id="JARXHW010000005">
    <property type="protein sequence ID" value="MDQ8206593.1"/>
    <property type="molecule type" value="Genomic_DNA"/>
</dbReference>
<proteinExistence type="predicted"/>
<sequence>MKKYTSYCSLSVLVCSSIFFLSTALQAQDVSRDEFNALAQRVQKLEASLRVVKNTQVESLAAEVVASMPMNQDDRDSLIENVVKTIQSKEEDVNYPWMNAEKWGGLTKGMSPEAVVAVLGIPTLDEPSMHKRVDVVYTYKGRRVATGEKVEGVVRFYKSKLIEVEIPNL</sequence>